<feature type="domain" description="Retrotransposon Copia-like N-terminal" evidence="1">
    <location>
        <begin position="17"/>
        <end position="63"/>
    </location>
</feature>
<organism evidence="2 3">
    <name type="scientific">Tanacetum coccineum</name>
    <dbReference type="NCBI Taxonomy" id="301880"/>
    <lineage>
        <taxon>Eukaryota</taxon>
        <taxon>Viridiplantae</taxon>
        <taxon>Streptophyta</taxon>
        <taxon>Embryophyta</taxon>
        <taxon>Tracheophyta</taxon>
        <taxon>Spermatophyta</taxon>
        <taxon>Magnoliopsida</taxon>
        <taxon>eudicotyledons</taxon>
        <taxon>Gunneridae</taxon>
        <taxon>Pentapetalae</taxon>
        <taxon>asterids</taxon>
        <taxon>campanulids</taxon>
        <taxon>Asterales</taxon>
        <taxon>Asteraceae</taxon>
        <taxon>Asteroideae</taxon>
        <taxon>Anthemideae</taxon>
        <taxon>Anthemidinae</taxon>
        <taxon>Tanacetum</taxon>
    </lineage>
</organism>
<evidence type="ECO:0000259" key="1">
    <source>
        <dbReference type="Pfam" id="PF14244"/>
    </source>
</evidence>
<dbReference type="Pfam" id="PF14244">
    <property type="entry name" value="Retrotran_gag_3"/>
    <property type="match status" value="1"/>
</dbReference>
<evidence type="ECO:0000313" key="2">
    <source>
        <dbReference type="EMBL" id="GJT33091.1"/>
    </source>
</evidence>
<dbReference type="InterPro" id="IPR029472">
    <property type="entry name" value="Copia-like_N"/>
</dbReference>
<dbReference type="EMBL" id="BQNB010014848">
    <property type="protein sequence ID" value="GJT33091.1"/>
    <property type="molecule type" value="Genomic_DNA"/>
</dbReference>
<comment type="caution">
    <text evidence="2">The sequence shown here is derived from an EMBL/GenBank/DDBJ whole genome shotgun (WGS) entry which is preliminary data.</text>
</comment>
<name>A0ABQ5D4H7_9ASTR</name>
<gene>
    <name evidence="2" type="ORF">Tco_0923510</name>
</gene>
<proteinExistence type="predicted"/>
<reference evidence="2" key="1">
    <citation type="journal article" date="2022" name="Int. J. Mol. Sci.">
        <title>Draft Genome of Tanacetum Coccineum: Genomic Comparison of Closely Related Tanacetum-Family Plants.</title>
        <authorList>
            <person name="Yamashiro T."/>
            <person name="Shiraishi A."/>
            <person name="Nakayama K."/>
            <person name="Satake H."/>
        </authorList>
    </citation>
    <scope>NUCLEOTIDE SEQUENCE</scope>
</reference>
<dbReference type="Proteomes" id="UP001151760">
    <property type="component" value="Unassembled WGS sequence"/>
</dbReference>
<dbReference type="PANTHER" id="PTHR37610:SF78">
    <property type="entry name" value="GAG-POLYPEPTIDE OF LTR COPIA-TYPE-RELATED"/>
    <property type="match status" value="1"/>
</dbReference>
<dbReference type="PANTHER" id="PTHR37610">
    <property type="entry name" value="CCHC-TYPE DOMAIN-CONTAINING PROTEIN"/>
    <property type="match status" value="1"/>
</dbReference>
<evidence type="ECO:0000313" key="3">
    <source>
        <dbReference type="Proteomes" id="UP001151760"/>
    </source>
</evidence>
<accession>A0ABQ5D4H7</accession>
<reference evidence="2" key="2">
    <citation type="submission" date="2022-01" db="EMBL/GenBank/DDBJ databases">
        <authorList>
            <person name="Yamashiro T."/>
            <person name="Shiraishi A."/>
            <person name="Satake H."/>
            <person name="Nakayama K."/>
        </authorList>
    </citation>
    <scope>NUCLEOTIDE SEQUENCE</scope>
</reference>
<keyword evidence="3" id="KW-1185">Reference proteome</keyword>
<sequence length="171" mass="19038">MAILISSLDASNPLHLHANDSNRTPLISVKLIGVENYRVWASAMKLSIQTKNKIGFIIGSCVKSDYAASNLLSNQWDRCNVVVLSWILGSLSQVVYLGHVFSDNARAKLIDHSKLMKLMQILMGLDDIYQPIRSSLLTREILPQVKDTFVIVVREESYKGIPPTSAKSDKP</sequence>
<protein>
    <submittedName>
        <fullName evidence="2">Ribonuclease H-like domain-containing protein</fullName>
    </submittedName>
</protein>